<dbReference type="InterPro" id="IPR036265">
    <property type="entry name" value="HIT-like_sf"/>
</dbReference>
<protein>
    <recommendedName>
        <fullName evidence="3">Diadenosine tetraphosphate (Ap4A) hydrolase</fullName>
    </recommendedName>
</protein>
<dbReference type="Gene3D" id="3.30.428.10">
    <property type="entry name" value="HIT-like"/>
    <property type="match status" value="1"/>
</dbReference>
<evidence type="ECO:0000313" key="1">
    <source>
        <dbReference type="EMBL" id="MER7184380.1"/>
    </source>
</evidence>
<dbReference type="Proteomes" id="UP001474181">
    <property type="component" value="Unassembled WGS sequence"/>
</dbReference>
<accession>A0ABV1X600</accession>
<comment type="caution">
    <text evidence="1">The sequence shown here is derived from an EMBL/GenBank/DDBJ whole genome shotgun (WGS) entry which is preliminary data.</text>
</comment>
<organism evidence="1 2">
    <name type="scientific">Streptomyces hyaluromycini</name>
    <dbReference type="NCBI Taxonomy" id="1377993"/>
    <lineage>
        <taxon>Bacteria</taxon>
        <taxon>Bacillati</taxon>
        <taxon>Actinomycetota</taxon>
        <taxon>Actinomycetes</taxon>
        <taxon>Kitasatosporales</taxon>
        <taxon>Streptomycetaceae</taxon>
        <taxon>Streptomyces</taxon>
    </lineage>
</organism>
<keyword evidence="2" id="KW-1185">Reference proteome</keyword>
<name>A0ABV1X600_9ACTN</name>
<proteinExistence type="predicted"/>
<evidence type="ECO:0008006" key="3">
    <source>
        <dbReference type="Google" id="ProtNLM"/>
    </source>
</evidence>
<reference evidence="1 2" key="1">
    <citation type="submission" date="2024-06" db="EMBL/GenBank/DDBJ databases">
        <title>The Natural Products Discovery Center: Release of the First 8490 Sequenced Strains for Exploring Actinobacteria Biosynthetic Diversity.</title>
        <authorList>
            <person name="Kalkreuter E."/>
            <person name="Kautsar S.A."/>
            <person name="Yang D."/>
            <person name="Bader C.D."/>
            <person name="Teijaro C.N."/>
            <person name="Fluegel L."/>
            <person name="Davis C.M."/>
            <person name="Simpson J.R."/>
            <person name="Lauterbach L."/>
            <person name="Steele A.D."/>
            <person name="Gui C."/>
            <person name="Meng S."/>
            <person name="Li G."/>
            <person name="Viehrig K."/>
            <person name="Ye F."/>
            <person name="Su P."/>
            <person name="Kiefer A.F."/>
            <person name="Nichols A."/>
            <person name="Cepeda A.J."/>
            <person name="Yan W."/>
            <person name="Fan B."/>
            <person name="Jiang Y."/>
            <person name="Adhikari A."/>
            <person name="Zheng C.-J."/>
            <person name="Schuster L."/>
            <person name="Cowan T.M."/>
            <person name="Smanski M.J."/>
            <person name="Chevrette M.G."/>
            <person name="De Carvalho L.P.S."/>
            <person name="Shen B."/>
        </authorList>
    </citation>
    <scope>NUCLEOTIDE SEQUENCE [LARGE SCALE GENOMIC DNA]</scope>
    <source>
        <strain evidence="1 2">NPDC000234</strain>
    </source>
</reference>
<dbReference type="RefSeq" id="WP_350786467.1">
    <property type="nucleotide sequence ID" value="NZ_JBEPEK010000326.1"/>
</dbReference>
<dbReference type="SUPFAM" id="SSF54197">
    <property type="entry name" value="HIT-like"/>
    <property type="match status" value="1"/>
</dbReference>
<dbReference type="EMBL" id="JBEPEK010000326">
    <property type="protein sequence ID" value="MER7184380.1"/>
    <property type="molecule type" value="Genomic_DNA"/>
</dbReference>
<gene>
    <name evidence="1" type="ORF">ABT404_33780</name>
</gene>
<sequence length="149" mass="15291">MTGDGCVLCGRAGALAHADPGWLLRTGRWGVSVHPAIPAPGWVAVQTLRHTEGLAGLDGAEAGELGPLLARLSAAVTRVTGSERVYTYSLGEGSPHTHVLLGPPQRDLRGAAFITGLLRRDASLADEAAALRVARDLADALAAGNTPTT</sequence>
<evidence type="ECO:0000313" key="2">
    <source>
        <dbReference type="Proteomes" id="UP001474181"/>
    </source>
</evidence>